<dbReference type="PANTHER" id="PTHR30386:SF17">
    <property type="entry name" value="ALKALINE PROTEASE SECRETION PROTEIN APRE"/>
    <property type="match status" value="1"/>
</dbReference>
<sequence length="433" mass="48060">MSAQDFSARKPIILGLLGLIVLVGGFGTWAVLSQIAGAVVAGGRIEVDRNRQVVQHLDGGVVAEILVDEGDTVPEGQTLIRLDSNLLNSQLLIAEGQLFELMARRGRLEAERDSNSEIVFDEDLLEAARARAEVAELLDGQERLFRARQESVTKETEQLEKRRGQIGNQIEGIVAQQRSRRSQLELIEQELVSQQSLLDKGLAQAGRVLSLERTKAELEGELGELIASQAQQEGRITEIDIEILKLGTTQREDAITQLRDLQYRELEVAEQRRSLLEQLSRLDIKAPVSGIVYGLQVHTPRSVIRPADPVLFLVPQDRPLVIAAKVETIHIDQIHLGQSVTLRFSALDQRLTPELIGTVMQVSADAFVDEASQASYYRVEIQLNEGEVDKLPPGAILIPGMPVEAFIRTADQSPIYYLVKPLADYFTKAFRET</sequence>
<evidence type="ECO:0000256" key="3">
    <source>
        <dbReference type="ARBA" id="ARBA00022448"/>
    </source>
</evidence>
<feature type="domain" description="AprE-like long alpha-helical hairpin" evidence="10">
    <location>
        <begin position="89"/>
        <end position="275"/>
    </location>
</feature>
<dbReference type="OMA" id="GTEMPII"/>
<dbReference type="GO" id="GO:0005886">
    <property type="term" value="C:plasma membrane"/>
    <property type="evidence" value="ECO:0007669"/>
    <property type="project" value="UniProtKB-SubCell"/>
</dbReference>
<gene>
    <name evidence="12" type="ORF">HW564_13780</name>
</gene>
<evidence type="ECO:0000256" key="5">
    <source>
        <dbReference type="ARBA" id="ARBA00022519"/>
    </source>
</evidence>
<dbReference type="EMBL" id="JABXIY010000038">
    <property type="protein sequence ID" value="NVK97996.1"/>
    <property type="molecule type" value="Genomic_DNA"/>
</dbReference>
<feature type="domain" description="AprE-like beta-barrel" evidence="11">
    <location>
        <begin position="320"/>
        <end position="409"/>
    </location>
</feature>
<accession>A0A850LJ22</accession>
<comment type="similarity">
    <text evidence="2 9">Belongs to the membrane fusion protein (MFP) (TC 8.A.1) family.</text>
</comment>
<keyword evidence="5 9" id="KW-0997">Cell inner membrane</keyword>
<protein>
    <recommendedName>
        <fullName evidence="9">Membrane fusion protein (MFP) family protein</fullName>
    </recommendedName>
</protein>
<dbReference type="Gene3D" id="2.40.50.100">
    <property type="match status" value="1"/>
</dbReference>
<dbReference type="InterPro" id="IPR050739">
    <property type="entry name" value="MFP"/>
</dbReference>
<dbReference type="AlphaFoldDB" id="A0A850LJ22"/>
<dbReference type="Proteomes" id="UP000565723">
    <property type="component" value="Unassembled WGS sequence"/>
</dbReference>
<dbReference type="NCBIfam" id="TIGR01843">
    <property type="entry name" value="type_I_hlyD"/>
    <property type="match status" value="1"/>
</dbReference>
<dbReference type="Pfam" id="PF25994">
    <property type="entry name" value="HH_AprE"/>
    <property type="match status" value="1"/>
</dbReference>
<dbReference type="Gene3D" id="2.40.30.170">
    <property type="match status" value="1"/>
</dbReference>
<keyword evidence="6 9" id="KW-0812">Transmembrane</keyword>
<evidence type="ECO:0000256" key="8">
    <source>
        <dbReference type="ARBA" id="ARBA00023136"/>
    </source>
</evidence>
<keyword evidence="4 9" id="KW-1003">Cell membrane</keyword>
<evidence type="ECO:0000256" key="9">
    <source>
        <dbReference type="RuleBase" id="RU365093"/>
    </source>
</evidence>
<dbReference type="PANTHER" id="PTHR30386">
    <property type="entry name" value="MEMBRANE FUSION SUBUNIT OF EMRAB-TOLC MULTIDRUG EFFLUX PUMP"/>
    <property type="match status" value="1"/>
</dbReference>
<evidence type="ECO:0000256" key="6">
    <source>
        <dbReference type="ARBA" id="ARBA00022692"/>
    </source>
</evidence>
<dbReference type="RefSeq" id="WP_011049407.1">
    <property type="nucleotide sequence ID" value="NZ_CP076685.1"/>
</dbReference>
<evidence type="ECO:0000256" key="7">
    <source>
        <dbReference type="ARBA" id="ARBA00022989"/>
    </source>
</evidence>
<comment type="subcellular location">
    <subcellularLocation>
        <location evidence="1 9">Cell inner membrane</location>
        <topology evidence="1 9">Single-pass membrane protein</topology>
    </subcellularLocation>
</comment>
<dbReference type="InterPro" id="IPR010129">
    <property type="entry name" value="T1SS_HlyD"/>
</dbReference>
<dbReference type="InterPro" id="IPR058781">
    <property type="entry name" value="HH_AprE-like"/>
</dbReference>
<evidence type="ECO:0000313" key="13">
    <source>
        <dbReference type="Proteomes" id="UP000565723"/>
    </source>
</evidence>
<evidence type="ECO:0000256" key="4">
    <source>
        <dbReference type="ARBA" id="ARBA00022475"/>
    </source>
</evidence>
<proteinExistence type="inferred from homology"/>
<dbReference type="PRINTS" id="PR01490">
    <property type="entry name" value="RTXTOXIND"/>
</dbReference>
<comment type="caution">
    <text evidence="12">The sequence shown here is derived from an EMBL/GenBank/DDBJ whole genome shotgun (WGS) entry which is preliminary data.</text>
</comment>
<evidence type="ECO:0000256" key="2">
    <source>
        <dbReference type="ARBA" id="ARBA00009477"/>
    </source>
</evidence>
<keyword evidence="8 9" id="KW-0472">Membrane</keyword>
<keyword evidence="7 9" id="KW-1133">Transmembrane helix</keyword>
<evidence type="ECO:0000256" key="1">
    <source>
        <dbReference type="ARBA" id="ARBA00004377"/>
    </source>
</evidence>
<name>A0A850LJ22_9RHOB</name>
<reference evidence="12 13" key="1">
    <citation type="journal article" date="2020" name="Proc. Natl. Acad. Sci. U.S.A.">
        <title>Ecological drivers of bacterial community assembly in synthetic phycospheres.</title>
        <authorList>
            <person name="Fu H."/>
            <person name="Uchimiya M."/>
            <person name="Gore J."/>
            <person name="Moran M.A."/>
        </authorList>
    </citation>
    <scope>NUCLEOTIDE SEQUENCE [LARGE SCALE GENOMIC DNA]</scope>
    <source>
        <strain evidence="12">HF-Din03</strain>
    </source>
</reference>
<evidence type="ECO:0000259" key="10">
    <source>
        <dbReference type="Pfam" id="PF25994"/>
    </source>
</evidence>
<evidence type="ECO:0000313" key="12">
    <source>
        <dbReference type="EMBL" id="NVK97996.1"/>
    </source>
</evidence>
<keyword evidence="3 9" id="KW-0813">Transport</keyword>
<feature type="transmembrane region" description="Helical" evidence="9">
    <location>
        <begin position="12"/>
        <end position="32"/>
    </location>
</feature>
<dbReference type="Pfam" id="PF26002">
    <property type="entry name" value="Beta-barrel_AprE"/>
    <property type="match status" value="1"/>
</dbReference>
<dbReference type="InterPro" id="IPR058982">
    <property type="entry name" value="Beta-barrel_AprE"/>
</dbReference>
<organism evidence="12 13">
    <name type="scientific">Ruegeria pomeroyi</name>
    <dbReference type="NCBI Taxonomy" id="89184"/>
    <lineage>
        <taxon>Bacteria</taxon>
        <taxon>Pseudomonadati</taxon>
        <taxon>Pseudomonadota</taxon>
        <taxon>Alphaproteobacteria</taxon>
        <taxon>Rhodobacterales</taxon>
        <taxon>Roseobacteraceae</taxon>
        <taxon>Ruegeria</taxon>
    </lineage>
</organism>
<dbReference type="GO" id="GO:0015031">
    <property type="term" value="P:protein transport"/>
    <property type="evidence" value="ECO:0007669"/>
    <property type="project" value="InterPro"/>
</dbReference>
<evidence type="ECO:0000259" key="11">
    <source>
        <dbReference type="Pfam" id="PF26002"/>
    </source>
</evidence>